<dbReference type="InterPro" id="IPR001917">
    <property type="entry name" value="Aminotrans_II_pyridoxalP_BS"/>
</dbReference>
<dbReference type="Proteomes" id="UP000197065">
    <property type="component" value="Unassembled WGS sequence"/>
</dbReference>
<dbReference type="InterPro" id="IPR015422">
    <property type="entry name" value="PyrdxlP-dep_Trfase_small"/>
</dbReference>
<comment type="cofactor">
    <cofactor evidence="1 9">
        <name>pyridoxal 5'-phosphate</name>
        <dbReference type="ChEBI" id="CHEBI:597326"/>
    </cofactor>
</comment>
<keyword evidence="9" id="KW-0028">Amino-acid biosynthesis</keyword>
<dbReference type="SUPFAM" id="SSF53383">
    <property type="entry name" value="PLP-dependent transferases"/>
    <property type="match status" value="1"/>
</dbReference>
<evidence type="ECO:0000256" key="8">
    <source>
        <dbReference type="ARBA" id="ARBA00047481"/>
    </source>
</evidence>
<dbReference type="UniPathway" id="UPA00031">
    <property type="reaction ID" value="UER00012"/>
</dbReference>
<dbReference type="GO" id="GO:0030170">
    <property type="term" value="F:pyridoxal phosphate binding"/>
    <property type="evidence" value="ECO:0007669"/>
    <property type="project" value="InterPro"/>
</dbReference>
<dbReference type="NCBIfam" id="TIGR01141">
    <property type="entry name" value="hisC"/>
    <property type="match status" value="1"/>
</dbReference>
<evidence type="ECO:0000259" key="10">
    <source>
        <dbReference type="Pfam" id="PF00155"/>
    </source>
</evidence>
<evidence type="ECO:0000256" key="1">
    <source>
        <dbReference type="ARBA" id="ARBA00001933"/>
    </source>
</evidence>
<comment type="pathway">
    <text evidence="2 9">Amino-acid biosynthesis; L-histidine biosynthesis; L-histidine from 5-phospho-alpha-D-ribose 1-diphosphate: step 7/9.</text>
</comment>
<evidence type="ECO:0000256" key="3">
    <source>
        <dbReference type="ARBA" id="ARBA00007970"/>
    </source>
</evidence>
<dbReference type="GO" id="GO:0000105">
    <property type="term" value="P:L-histidine biosynthetic process"/>
    <property type="evidence" value="ECO:0007669"/>
    <property type="project" value="UniProtKB-UniRule"/>
</dbReference>
<dbReference type="EC" id="2.6.1.9" evidence="9"/>
<dbReference type="OrthoDB" id="9809616at2"/>
<proteinExistence type="inferred from homology"/>
<evidence type="ECO:0000256" key="7">
    <source>
        <dbReference type="ARBA" id="ARBA00022898"/>
    </source>
</evidence>
<comment type="subunit">
    <text evidence="4 9">Homodimer.</text>
</comment>
<dbReference type="PROSITE" id="PS00599">
    <property type="entry name" value="AA_TRANSFER_CLASS_2"/>
    <property type="match status" value="1"/>
</dbReference>
<evidence type="ECO:0000256" key="9">
    <source>
        <dbReference type="HAMAP-Rule" id="MF_01023"/>
    </source>
</evidence>
<dbReference type="InterPro" id="IPR015421">
    <property type="entry name" value="PyrdxlP-dep_Trfase_major"/>
</dbReference>
<keyword evidence="5 9" id="KW-0032">Aminotransferase</keyword>
<reference evidence="11 12" key="1">
    <citation type="submission" date="2017-06" db="EMBL/GenBank/DDBJ databases">
        <authorList>
            <person name="Kim H.J."/>
            <person name="Triplett B.A."/>
        </authorList>
    </citation>
    <scope>NUCLEOTIDE SEQUENCE [LARGE SCALE GENOMIC DNA]</scope>
    <source>
        <strain evidence="11 12">B29T1</strain>
    </source>
</reference>
<dbReference type="EMBL" id="FYEH01000016">
    <property type="protein sequence ID" value="SNB77445.1"/>
    <property type="molecule type" value="Genomic_DNA"/>
</dbReference>
<dbReference type="InterPro" id="IPR050106">
    <property type="entry name" value="HistidinolP_aminotransfase"/>
</dbReference>
<organism evidence="11 12">
    <name type="scientific">Arboricoccus pini</name>
    <dbReference type="NCBI Taxonomy" id="1963835"/>
    <lineage>
        <taxon>Bacteria</taxon>
        <taxon>Pseudomonadati</taxon>
        <taxon>Pseudomonadota</taxon>
        <taxon>Alphaproteobacteria</taxon>
        <taxon>Geminicoccales</taxon>
        <taxon>Geminicoccaceae</taxon>
        <taxon>Arboricoccus</taxon>
    </lineage>
</organism>
<keyword evidence="7 9" id="KW-0663">Pyridoxal phosphate</keyword>
<evidence type="ECO:0000313" key="12">
    <source>
        <dbReference type="Proteomes" id="UP000197065"/>
    </source>
</evidence>
<dbReference type="Pfam" id="PF00155">
    <property type="entry name" value="Aminotran_1_2"/>
    <property type="match status" value="1"/>
</dbReference>
<dbReference type="InterPro" id="IPR004839">
    <property type="entry name" value="Aminotransferase_I/II_large"/>
</dbReference>
<dbReference type="Gene3D" id="3.90.1150.10">
    <property type="entry name" value="Aspartate Aminotransferase, domain 1"/>
    <property type="match status" value="1"/>
</dbReference>
<dbReference type="InterPro" id="IPR005861">
    <property type="entry name" value="HisP_aminotrans"/>
</dbReference>
<dbReference type="InterPro" id="IPR015424">
    <property type="entry name" value="PyrdxlP-dep_Trfase"/>
</dbReference>
<dbReference type="RefSeq" id="WP_088562734.1">
    <property type="nucleotide sequence ID" value="NZ_FYEH01000016.1"/>
</dbReference>
<evidence type="ECO:0000256" key="6">
    <source>
        <dbReference type="ARBA" id="ARBA00022679"/>
    </source>
</evidence>
<evidence type="ECO:0000256" key="2">
    <source>
        <dbReference type="ARBA" id="ARBA00005011"/>
    </source>
</evidence>
<accession>A0A212RXM3</accession>
<evidence type="ECO:0000313" key="11">
    <source>
        <dbReference type="EMBL" id="SNB77445.1"/>
    </source>
</evidence>
<dbReference type="PANTHER" id="PTHR43643">
    <property type="entry name" value="HISTIDINOL-PHOSPHATE AMINOTRANSFERASE 2"/>
    <property type="match status" value="1"/>
</dbReference>
<name>A0A212RXM3_9PROT</name>
<comment type="catalytic activity">
    <reaction evidence="8 9">
        <text>L-histidinol phosphate + 2-oxoglutarate = 3-(imidazol-4-yl)-2-oxopropyl phosphate + L-glutamate</text>
        <dbReference type="Rhea" id="RHEA:23744"/>
        <dbReference type="ChEBI" id="CHEBI:16810"/>
        <dbReference type="ChEBI" id="CHEBI:29985"/>
        <dbReference type="ChEBI" id="CHEBI:57766"/>
        <dbReference type="ChEBI" id="CHEBI:57980"/>
        <dbReference type="EC" id="2.6.1.9"/>
    </reaction>
</comment>
<keyword evidence="9" id="KW-0368">Histidine biosynthesis</keyword>
<dbReference type="Gene3D" id="3.40.640.10">
    <property type="entry name" value="Type I PLP-dependent aspartate aminotransferase-like (Major domain)"/>
    <property type="match status" value="1"/>
</dbReference>
<protein>
    <recommendedName>
        <fullName evidence="9">Histidinol-phosphate aminotransferase</fullName>
        <ecNumber evidence="9">2.6.1.9</ecNumber>
    </recommendedName>
    <alternativeName>
        <fullName evidence="9">Imidazole acetol-phosphate transaminase</fullName>
    </alternativeName>
</protein>
<dbReference type="CDD" id="cd00609">
    <property type="entry name" value="AAT_like"/>
    <property type="match status" value="1"/>
</dbReference>
<dbReference type="HAMAP" id="MF_01023">
    <property type="entry name" value="HisC_aminotrans_2"/>
    <property type="match status" value="1"/>
</dbReference>
<evidence type="ECO:0000256" key="5">
    <source>
        <dbReference type="ARBA" id="ARBA00022576"/>
    </source>
</evidence>
<keyword evidence="6 9" id="KW-0808">Transferase</keyword>
<feature type="domain" description="Aminotransferase class I/classII large" evidence="10">
    <location>
        <begin position="26"/>
        <end position="347"/>
    </location>
</feature>
<keyword evidence="12" id="KW-1185">Reference proteome</keyword>
<comment type="similarity">
    <text evidence="3 9">Belongs to the class-II pyridoxal-phosphate-dependent aminotransferase family. Histidinol-phosphate aminotransferase subfamily.</text>
</comment>
<dbReference type="GO" id="GO:0004400">
    <property type="term" value="F:histidinol-phosphate transaminase activity"/>
    <property type="evidence" value="ECO:0007669"/>
    <property type="project" value="UniProtKB-UniRule"/>
</dbReference>
<dbReference type="AlphaFoldDB" id="A0A212RXM3"/>
<dbReference type="PANTHER" id="PTHR43643:SF3">
    <property type="entry name" value="HISTIDINOL-PHOSPHATE AMINOTRANSFERASE"/>
    <property type="match status" value="1"/>
</dbReference>
<gene>
    <name evidence="9" type="primary">hisC</name>
    <name evidence="11" type="ORF">SAMN07250955_11681</name>
</gene>
<feature type="modified residue" description="N6-(pyridoxal phosphate)lysine" evidence="9">
    <location>
        <position position="210"/>
    </location>
</feature>
<evidence type="ECO:0000256" key="4">
    <source>
        <dbReference type="ARBA" id="ARBA00011738"/>
    </source>
</evidence>
<sequence length="355" mass="38752">MSRFWSPIVRDLTPYVPGEQPRLEGLLKLNTNENPYGPGPHVLAAIKAEVEDGLRLYPDPTAERLRATIAAYHGLDAGNVFVGNGSDEVLAHTFKGLLQHEGPLLFPDITYSFYPVYCGLFGIAYRTVPLDAALQVQIEDFAPDAGAIILPNPNAPTGSVLPREAIERLLLAHPQAVIVIDEAYVDFGGESAIPLIARHPNLLVVQTLSKARSLAGLRVGLAFGDRPLIEALERVKDSFNSYPLDRLAQAGARAAYEDVAWFEDSRAKVIASRRRLEVGLLALGFEMPPSAANFVFARHPRHEGAMLAAALRARAIIVRRFDKPRIADYLRITVGTDAEVDRLLAALEEILAEAG</sequence>